<dbReference type="InterPro" id="IPR052050">
    <property type="entry name" value="SecEffector_AnkRepeat"/>
</dbReference>
<sequence>MFLQAVNKAAKGVHLSVLKWIYTVQGGHLDVVAWLHEYPNKGFTLEAPYWASRNGYFRGFRHTTLKYLMHPSGPYSAARNEQLEIVQGLNENNCGGFTKDAMSNAAENGHMSSSKLSRG</sequence>
<accession>A0A225VU09</accession>
<keyword evidence="2" id="KW-1185">Reference proteome</keyword>
<dbReference type="PANTHER" id="PTHR46586:SF3">
    <property type="entry name" value="ANKYRIN REPEAT-CONTAINING PROTEIN"/>
    <property type="match status" value="1"/>
</dbReference>
<comment type="caution">
    <text evidence="1">The sequence shown here is derived from an EMBL/GenBank/DDBJ whole genome shotgun (WGS) entry which is preliminary data.</text>
</comment>
<proteinExistence type="predicted"/>
<reference evidence="2" key="1">
    <citation type="submission" date="2017-03" db="EMBL/GenBank/DDBJ databases">
        <title>Phytopthora megakarya and P. palmivora, two closely related causual agents of cacao black pod achieved similar genome size and gene model numbers by different mechanisms.</title>
        <authorList>
            <person name="Ali S."/>
            <person name="Shao J."/>
            <person name="Larry D.J."/>
            <person name="Kronmiller B."/>
            <person name="Shen D."/>
            <person name="Strem M.D."/>
            <person name="Melnick R.L."/>
            <person name="Guiltinan M.J."/>
            <person name="Tyler B.M."/>
            <person name="Meinhardt L.W."/>
            <person name="Bailey B.A."/>
        </authorList>
    </citation>
    <scope>NUCLEOTIDE SEQUENCE [LARGE SCALE GENOMIC DNA]</scope>
    <source>
        <strain evidence="2">zdho120</strain>
    </source>
</reference>
<evidence type="ECO:0000313" key="1">
    <source>
        <dbReference type="EMBL" id="OWZ08913.1"/>
    </source>
</evidence>
<dbReference type="EMBL" id="NBNE01002978">
    <property type="protein sequence ID" value="OWZ08913.1"/>
    <property type="molecule type" value="Genomic_DNA"/>
</dbReference>
<organism evidence="1 2">
    <name type="scientific">Phytophthora megakarya</name>
    <dbReference type="NCBI Taxonomy" id="4795"/>
    <lineage>
        <taxon>Eukaryota</taxon>
        <taxon>Sar</taxon>
        <taxon>Stramenopiles</taxon>
        <taxon>Oomycota</taxon>
        <taxon>Peronosporomycetes</taxon>
        <taxon>Peronosporales</taxon>
        <taxon>Peronosporaceae</taxon>
        <taxon>Phytophthora</taxon>
    </lineage>
</organism>
<name>A0A225VU09_9STRA</name>
<gene>
    <name evidence="1" type="ORF">PHMEG_00018468</name>
</gene>
<dbReference type="AlphaFoldDB" id="A0A225VU09"/>
<protein>
    <submittedName>
        <fullName evidence="1">Uncharacterized protein</fullName>
    </submittedName>
</protein>
<dbReference type="Proteomes" id="UP000198211">
    <property type="component" value="Unassembled WGS sequence"/>
</dbReference>
<evidence type="ECO:0000313" key="2">
    <source>
        <dbReference type="Proteomes" id="UP000198211"/>
    </source>
</evidence>
<dbReference type="PANTHER" id="PTHR46586">
    <property type="entry name" value="ANKYRIN REPEAT-CONTAINING PROTEIN"/>
    <property type="match status" value="1"/>
</dbReference>
<dbReference type="STRING" id="4795.A0A225VU09"/>